<keyword evidence="6" id="KW-0503">Monooxygenase</keyword>
<keyword evidence="8" id="KW-1185">Reference proteome</keyword>
<feature type="non-terminal residue" evidence="7">
    <location>
        <position position="1"/>
    </location>
</feature>
<dbReference type="InterPro" id="IPR001128">
    <property type="entry name" value="Cyt_P450"/>
</dbReference>
<name>A0A7J6X4G7_THATH</name>
<dbReference type="PANTHER" id="PTHR47953">
    <property type="entry name" value="OS08G0105600 PROTEIN"/>
    <property type="match status" value="1"/>
</dbReference>
<comment type="caution">
    <text evidence="7">The sequence shown here is derived from an EMBL/GenBank/DDBJ whole genome shotgun (WGS) entry which is preliminary data.</text>
</comment>
<dbReference type="PANTHER" id="PTHR47953:SF5">
    <property type="entry name" value="CYTOCHROME P450 71AV8-LIKE"/>
    <property type="match status" value="1"/>
</dbReference>
<evidence type="ECO:0000256" key="3">
    <source>
        <dbReference type="ARBA" id="ARBA00022723"/>
    </source>
</evidence>
<sequence length="142" mass="16327">MLGMENDFASGIPFTRDSTKAIILDMFAAGTDTSSIVSEWAMSELVRHPEVMEKVQKEIREIAGSRQIIKENDTEEMRYLKAVIKETLRLHPPAPLLTPRKSIEKVQMHGYDIPAKTTILINAFAIGRDRLWWEDPNKFWPE</sequence>
<evidence type="ECO:0000256" key="5">
    <source>
        <dbReference type="ARBA" id="ARBA00023004"/>
    </source>
</evidence>
<reference evidence="7 8" key="1">
    <citation type="submission" date="2020-06" db="EMBL/GenBank/DDBJ databases">
        <title>Transcriptomic and genomic resources for Thalictrum thalictroides and T. hernandezii: Facilitating candidate gene discovery in an emerging model plant lineage.</title>
        <authorList>
            <person name="Arias T."/>
            <person name="Riano-Pachon D.M."/>
            <person name="Di Stilio V.S."/>
        </authorList>
    </citation>
    <scope>NUCLEOTIDE SEQUENCE [LARGE SCALE GENOMIC DNA]</scope>
    <source>
        <strain evidence="8">cv. WT478/WT964</strain>
        <tissue evidence="7">Leaves</tissue>
    </source>
</reference>
<dbReference type="InterPro" id="IPR036396">
    <property type="entry name" value="Cyt_P450_sf"/>
</dbReference>
<dbReference type="OrthoDB" id="2789670at2759"/>
<dbReference type="InterPro" id="IPR052306">
    <property type="entry name" value="CYP450_71D"/>
</dbReference>
<keyword evidence="2" id="KW-0349">Heme</keyword>
<dbReference type="GO" id="GO:0044550">
    <property type="term" value="P:secondary metabolite biosynthetic process"/>
    <property type="evidence" value="ECO:0007669"/>
    <property type="project" value="UniProtKB-ARBA"/>
</dbReference>
<organism evidence="7 8">
    <name type="scientific">Thalictrum thalictroides</name>
    <name type="common">Rue-anemone</name>
    <name type="synonym">Anemone thalictroides</name>
    <dbReference type="NCBI Taxonomy" id="46969"/>
    <lineage>
        <taxon>Eukaryota</taxon>
        <taxon>Viridiplantae</taxon>
        <taxon>Streptophyta</taxon>
        <taxon>Embryophyta</taxon>
        <taxon>Tracheophyta</taxon>
        <taxon>Spermatophyta</taxon>
        <taxon>Magnoliopsida</taxon>
        <taxon>Ranunculales</taxon>
        <taxon>Ranunculaceae</taxon>
        <taxon>Thalictroideae</taxon>
        <taxon>Thalictrum</taxon>
    </lineage>
</organism>
<dbReference type="GO" id="GO:0004497">
    <property type="term" value="F:monooxygenase activity"/>
    <property type="evidence" value="ECO:0007669"/>
    <property type="project" value="UniProtKB-KW"/>
</dbReference>
<dbReference type="GO" id="GO:0005506">
    <property type="term" value="F:iron ion binding"/>
    <property type="evidence" value="ECO:0007669"/>
    <property type="project" value="InterPro"/>
</dbReference>
<dbReference type="Gene3D" id="1.10.630.10">
    <property type="entry name" value="Cytochrome P450"/>
    <property type="match status" value="1"/>
</dbReference>
<evidence type="ECO:0000313" key="7">
    <source>
        <dbReference type="EMBL" id="KAF5203728.1"/>
    </source>
</evidence>
<evidence type="ECO:0000313" key="8">
    <source>
        <dbReference type="Proteomes" id="UP000554482"/>
    </source>
</evidence>
<dbReference type="Proteomes" id="UP000554482">
    <property type="component" value="Unassembled WGS sequence"/>
</dbReference>
<dbReference type="EMBL" id="JABWDY010006382">
    <property type="protein sequence ID" value="KAF5203728.1"/>
    <property type="molecule type" value="Genomic_DNA"/>
</dbReference>
<dbReference type="GO" id="GO:0020037">
    <property type="term" value="F:heme binding"/>
    <property type="evidence" value="ECO:0007669"/>
    <property type="project" value="InterPro"/>
</dbReference>
<gene>
    <name evidence="7" type="ORF">FRX31_006685</name>
</gene>
<keyword evidence="3" id="KW-0479">Metal-binding</keyword>
<evidence type="ECO:0000256" key="4">
    <source>
        <dbReference type="ARBA" id="ARBA00023002"/>
    </source>
</evidence>
<proteinExistence type="inferred from homology"/>
<dbReference type="InterPro" id="IPR002401">
    <property type="entry name" value="Cyt_P450_E_grp-I"/>
</dbReference>
<evidence type="ECO:0000256" key="2">
    <source>
        <dbReference type="ARBA" id="ARBA00022617"/>
    </source>
</evidence>
<keyword evidence="5" id="KW-0408">Iron</keyword>
<comment type="similarity">
    <text evidence="1">Belongs to the cytochrome P450 family.</text>
</comment>
<dbReference type="AlphaFoldDB" id="A0A7J6X4G7"/>
<keyword evidence="4" id="KW-0560">Oxidoreductase</keyword>
<accession>A0A7J6X4G7</accession>
<dbReference type="Pfam" id="PF00067">
    <property type="entry name" value="p450"/>
    <property type="match status" value="1"/>
</dbReference>
<protein>
    <submittedName>
        <fullName evidence="7">Cytochrome p450</fullName>
    </submittedName>
</protein>
<dbReference type="SUPFAM" id="SSF48264">
    <property type="entry name" value="Cytochrome P450"/>
    <property type="match status" value="1"/>
</dbReference>
<dbReference type="PRINTS" id="PR00385">
    <property type="entry name" value="P450"/>
</dbReference>
<dbReference type="PRINTS" id="PR00463">
    <property type="entry name" value="EP450I"/>
</dbReference>
<evidence type="ECO:0000256" key="6">
    <source>
        <dbReference type="ARBA" id="ARBA00023033"/>
    </source>
</evidence>
<evidence type="ECO:0000256" key="1">
    <source>
        <dbReference type="ARBA" id="ARBA00010617"/>
    </source>
</evidence>
<dbReference type="GO" id="GO:0016705">
    <property type="term" value="F:oxidoreductase activity, acting on paired donors, with incorporation or reduction of molecular oxygen"/>
    <property type="evidence" value="ECO:0007669"/>
    <property type="project" value="InterPro"/>
</dbReference>